<evidence type="ECO:0000313" key="1">
    <source>
        <dbReference type="Proteomes" id="UP000790787"/>
    </source>
</evidence>
<evidence type="ECO:0000313" key="2">
    <source>
        <dbReference type="RefSeq" id="XP_075098935.1"/>
    </source>
</evidence>
<accession>A0AC58TP03</accession>
<dbReference type="Proteomes" id="UP000790787">
    <property type="component" value="Chromosome 3"/>
</dbReference>
<sequence length="250" mass="29364">MEFYKDIMKKVLDKLQSWQGKLLSVGGRATLITYVLQGMPIHLLSAVNPPVFVINKLHKMFAQFFWSNAIGGKARHWASWDTLCLPKEEGWTGFRSLHDVSRALFCKLWWNFRTKPILWSSFMCQKYCKKMNAMVVPWRNGGLYFATPLDFYCDESIHNVHDVVLEDAWDAARLMQILPQDLATHIIDNIKPPALSDELDKPFWMMKPKGNFTVKSAWDYVRRRREHNAVFTKIWVKGLPFKIAFFMWKV</sequence>
<reference evidence="2" key="2">
    <citation type="submission" date="2025-08" db="UniProtKB">
        <authorList>
            <consortium name="RefSeq"/>
        </authorList>
    </citation>
    <scope>IDENTIFICATION</scope>
    <source>
        <tissue evidence="2">Leaf</tissue>
    </source>
</reference>
<keyword evidence="1" id="KW-1185">Reference proteome</keyword>
<organism evidence="1 2">
    <name type="scientific">Nicotiana tabacum</name>
    <name type="common">Common tobacco</name>
    <dbReference type="NCBI Taxonomy" id="4097"/>
    <lineage>
        <taxon>Eukaryota</taxon>
        <taxon>Viridiplantae</taxon>
        <taxon>Streptophyta</taxon>
        <taxon>Embryophyta</taxon>
        <taxon>Tracheophyta</taxon>
        <taxon>Spermatophyta</taxon>
        <taxon>Magnoliopsida</taxon>
        <taxon>eudicotyledons</taxon>
        <taxon>Gunneridae</taxon>
        <taxon>Pentapetalae</taxon>
        <taxon>asterids</taxon>
        <taxon>lamiids</taxon>
        <taxon>Solanales</taxon>
        <taxon>Solanaceae</taxon>
        <taxon>Nicotianoideae</taxon>
        <taxon>Nicotianeae</taxon>
        <taxon>Nicotiana</taxon>
    </lineage>
</organism>
<name>A0AC58TP03_TOBAC</name>
<protein>
    <submittedName>
        <fullName evidence="2">Uncharacterized protein LOC142175831</fullName>
    </submittedName>
</protein>
<reference evidence="1" key="1">
    <citation type="journal article" date="2014" name="Nat. Commun.">
        <title>The tobacco genome sequence and its comparison with those of tomato and potato.</title>
        <authorList>
            <person name="Sierro N."/>
            <person name="Battey J.N."/>
            <person name="Ouadi S."/>
            <person name="Bakaher N."/>
            <person name="Bovet L."/>
            <person name="Willig A."/>
            <person name="Goepfert S."/>
            <person name="Peitsch M.C."/>
            <person name="Ivanov N.V."/>
        </authorList>
    </citation>
    <scope>NUCLEOTIDE SEQUENCE [LARGE SCALE GENOMIC DNA]</scope>
</reference>
<dbReference type="RefSeq" id="XP_075098935.1">
    <property type="nucleotide sequence ID" value="XM_075242834.1"/>
</dbReference>
<proteinExistence type="predicted"/>
<gene>
    <name evidence="2" type="primary">LOC142175831</name>
</gene>